<sequence length="163" mass="17980">MHILHQHFPDSVGFETPHAVAPMPSPPSSVIDFPSELLSGDGADQVEASLVARREERTVTNWIAMIRLFDGTEIPCNIKDISKSGAKLGIPEAYTLPASFMLRILGRDFVLKVNLAWRRGNYAGVRIERIAKLPVPEEKKPVTVEQTPNYSSIGSRRSRDGSG</sequence>
<dbReference type="SUPFAM" id="SSF141371">
    <property type="entry name" value="PilZ domain-like"/>
    <property type="match status" value="1"/>
</dbReference>
<organism evidence="3 4">
    <name type="scientific">Methylorubrum aminovorans</name>
    <dbReference type="NCBI Taxonomy" id="269069"/>
    <lineage>
        <taxon>Bacteria</taxon>
        <taxon>Pseudomonadati</taxon>
        <taxon>Pseudomonadota</taxon>
        <taxon>Alphaproteobacteria</taxon>
        <taxon>Hyphomicrobiales</taxon>
        <taxon>Methylobacteriaceae</taxon>
        <taxon>Methylorubrum</taxon>
    </lineage>
</organism>
<dbReference type="InterPro" id="IPR009875">
    <property type="entry name" value="PilZ_domain"/>
</dbReference>
<evidence type="ECO:0000313" key="4">
    <source>
        <dbReference type="Proteomes" id="UP001055039"/>
    </source>
</evidence>
<dbReference type="EMBL" id="BPRC01000003">
    <property type="protein sequence ID" value="GJE64169.1"/>
    <property type="molecule type" value="Genomic_DNA"/>
</dbReference>
<reference evidence="3" key="1">
    <citation type="journal article" date="2021" name="Front. Microbiol.">
        <title>Comprehensive Comparative Genomics and Phenotyping of Methylobacterium Species.</title>
        <authorList>
            <person name="Alessa O."/>
            <person name="Ogura Y."/>
            <person name="Fujitani Y."/>
            <person name="Takami H."/>
            <person name="Hayashi T."/>
            <person name="Sahin N."/>
            <person name="Tani A."/>
        </authorList>
    </citation>
    <scope>NUCLEOTIDE SEQUENCE</scope>
    <source>
        <strain evidence="3">NBRC 15686</strain>
    </source>
</reference>
<evidence type="ECO:0000313" key="3">
    <source>
        <dbReference type="EMBL" id="GJE64169.1"/>
    </source>
</evidence>
<evidence type="ECO:0000259" key="2">
    <source>
        <dbReference type="Pfam" id="PF07238"/>
    </source>
</evidence>
<evidence type="ECO:0000256" key="1">
    <source>
        <dbReference type="SAM" id="MobiDB-lite"/>
    </source>
</evidence>
<dbReference type="Proteomes" id="UP001055039">
    <property type="component" value="Unassembled WGS sequence"/>
</dbReference>
<keyword evidence="4" id="KW-1185">Reference proteome</keyword>
<accession>A0ABQ4U9Y8</accession>
<name>A0ABQ4U9Y8_9HYPH</name>
<feature type="region of interest" description="Disordered" evidence="1">
    <location>
        <begin position="138"/>
        <end position="163"/>
    </location>
</feature>
<feature type="domain" description="PilZ" evidence="2">
    <location>
        <begin position="53"/>
        <end position="130"/>
    </location>
</feature>
<comment type="caution">
    <text evidence="3">The sequence shown here is derived from an EMBL/GenBank/DDBJ whole genome shotgun (WGS) entry which is preliminary data.</text>
</comment>
<gene>
    <name evidence="3" type="ORF">LNAOJCKE_1369</name>
</gene>
<dbReference type="Pfam" id="PF07238">
    <property type="entry name" value="PilZ"/>
    <property type="match status" value="1"/>
</dbReference>
<reference evidence="3" key="2">
    <citation type="submission" date="2021-08" db="EMBL/GenBank/DDBJ databases">
        <authorList>
            <person name="Tani A."/>
            <person name="Ola A."/>
            <person name="Ogura Y."/>
            <person name="Katsura K."/>
            <person name="Hayashi T."/>
        </authorList>
    </citation>
    <scope>NUCLEOTIDE SEQUENCE</scope>
    <source>
        <strain evidence="3">NBRC 15686</strain>
    </source>
</reference>
<protein>
    <recommendedName>
        <fullName evidence="2">PilZ domain-containing protein</fullName>
    </recommendedName>
</protein>
<proteinExistence type="predicted"/>